<dbReference type="InterPro" id="IPR052565">
    <property type="entry name" value="Glutaredoxin-like_YDR286C"/>
</dbReference>
<reference evidence="2 3" key="1">
    <citation type="journal article" date="2004" name="Nature">
        <title>Genome evolution in yeasts.</title>
        <authorList>
            <consortium name="Genolevures"/>
            <person name="Dujon B."/>
            <person name="Sherman D."/>
            <person name="Fischer G."/>
            <person name="Durrens P."/>
            <person name="Casaregola S."/>
            <person name="Lafontaine I."/>
            <person name="de Montigny J."/>
            <person name="Marck C."/>
            <person name="Neuveglise C."/>
            <person name="Talla E."/>
            <person name="Goffard N."/>
            <person name="Frangeul L."/>
            <person name="Aigle M."/>
            <person name="Anthouard V."/>
            <person name="Babour A."/>
            <person name="Barbe V."/>
            <person name="Barnay S."/>
            <person name="Blanchin S."/>
            <person name="Beckerich J.M."/>
            <person name="Beyne E."/>
            <person name="Bleykasten C."/>
            <person name="Boisrame A."/>
            <person name="Boyer J."/>
            <person name="Cattolico L."/>
            <person name="Confanioleri F."/>
            <person name="de Daruvar A."/>
            <person name="Despons L."/>
            <person name="Fabre E."/>
            <person name="Fairhead C."/>
            <person name="Ferry-Dumazet H."/>
            <person name="Groppi A."/>
            <person name="Hantraye F."/>
            <person name="Hennequin C."/>
            <person name="Jauniaux N."/>
            <person name="Joyet P."/>
            <person name="Kachouri R."/>
            <person name="Kerrest A."/>
            <person name="Koszul R."/>
            <person name="Lemaire M."/>
            <person name="Lesur I."/>
            <person name="Ma L."/>
            <person name="Muller H."/>
            <person name="Nicaud J.M."/>
            <person name="Nikolski M."/>
            <person name="Oztas S."/>
            <person name="Ozier-Kalogeropoulos O."/>
            <person name="Pellenz S."/>
            <person name="Potier S."/>
            <person name="Richard G.F."/>
            <person name="Straub M.L."/>
            <person name="Suleau A."/>
            <person name="Swennene D."/>
            <person name="Tekaia F."/>
            <person name="Wesolowski-Louvel M."/>
            <person name="Westhof E."/>
            <person name="Wirth B."/>
            <person name="Zeniou-Meyer M."/>
            <person name="Zivanovic I."/>
            <person name="Bolotin-Fukuhara M."/>
            <person name="Thierry A."/>
            <person name="Bouchier C."/>
            <person name="Caudron B."/>
            <person name="Scarpelli C."/>
            <person name="Gaillardin C."/>
            <person name="Weissenbach J."/>
            <person name="Wincker P."/>
            <person name="Souciet J.L."/>
        </authorList>
    </citation>
    <scope>NUCLEOTIDE SEQUENCE [LARGE SCALE GENOMIC DNA]</scope>
    <source>
        <strain evidence="3">ATCC 8585 / CBS 2359 / DSM 70799 / NBRC 1267 / NRRL Y-1140 / WM37</strain>
    </source>
</reference>
<keyword evidence="1" id="KW-0813">Transport</keyword>
<evidence type="ECO:0000256" key="1">
    <source>
        <dbReference type="RuleBase" id="RU363082"/>
    </source>
</evidence>
<dbReference type="PaxDb" id="284590-Q6CTQ3"/>
<dbReference type="KEGG" id="kla:KLLA0_C10901g"/>
<dbReference type="Pfam" id="PF05768">
    <property type="entry name" value="Glrx-like"/>
    <property type="match status" value="1"/>
</dbReference>
<dbReference type="HOGENOM" id="CLU_125054_0_2_1"/>
<organism evidence="2 3">
    <name type="scientific">Kluyveromyces lactis (strain ATCC 8585 / CBS 2359 / DSM 70799 / NBRC 1267 / NRRL Y-1140 / WM37)</name>
    <name type="common">Yeast</name>
    <name type="synonym">Candida sphaerica</name>
    <dbReference type="NCBI Taxonomy" id="284590"/>
    <lineage>
        <taxon>Eukaryota</taxon>
        <taxon>Fungi</taxon>
        <taxon>Dikarya</taxon>
        <taxon>Ascomycota</taxon>
        <taxon>Saccharomycotina</taxon>
        <taxon>Saccharomycetes</taxon>
        <taxon>Saccharomycetales</taxon>
        <taxon>Saccharomycetaceae</taxon>
        <taxon>Kluyveromyces</taxon>
    </lineage>
</organism>
<dbReference type="SUPFAM" id="SSF52833">
    <property type="entry name" value="Thioredoxin-like"/>
    <property type="match status" value="1"/>
</dbReference>
<comment type="similarity">
    <text evidence="1">Belongs to the glutaredoxin family.</text>
</comment>
<name>Q6CTQ3_KLULA</name>
<dbReference type="InterPro" id="IPR008554">
    <property type="entry name" value="Glutaredoxin-like"/>
</dbReference>
<protein>
    <recommendedName>
        <fullName evidence="1">Glutaredoxin-like protein</fullName>
    </recommendedName>
</protein>
<dbReference type="Gene3D" id="3.40.30.10">
    <property type="entry name" value="Glutaredoxin"/>
    <property type="match status" value="1"/>
</dbReference>
<dbReference type="InParanoid" id="Q6CTQ3"/>
<keyword evidence="3" id="KW-1185">Reference proteome</keyword>
<dbReference type="eggNOG" id="ENOG502SC8X">
    <property type="taxonomic scope" value="Eukaryota"/>
</dbReference>
<evidence type="ECO:0000313" key="2">
    <source>
        <dbReference type="EMBL" id="CAH01537.1"/>
    </source>
</evidence>
<dbReference type="Proteomes" id="UP000000598">
    <property type="component" value="Chromosome C"/>
</dbReference>
<keyword evidence="1" id="KW-0249">Electron transport</keyword>
<evidence type="ECO:0000313" key="3">
    <source>
        <dbReference type="Proteomes" id="UP000000598"/>
    </source>
</evidence>
<dbReference type="PROSITE" id="PS51354">
    <property type="entry name" value="GLUTAREDOXIN_2"/>
    <property type="match status" value="1"/>
</dbReference>
<accession>Q6CTQ3</accession>
<dbReference type="SMR" id="Q6CTQ3"/>
<proteinExistence type="inferred from homology"/>
<dbReference type="InterPro" id="IPR036249">
    <property type="entry name" value="Thioredoxin-like_sf"/>
</dbReference>
<dbReference type="PANTHER" id="PTHR33558:SF1">
    <property type="entry name" value="GLUTAREDOXIN-LIKE PROTEIN C5ORF63 HOMOLOG"/>
    <property type="match status" value="1"/>
</dbReference>
<dbReference type="OMA" id="SDVWDKR"/>
<dbReference type="AlphaFoldDB" id="Q6CTQ3"/>
<dbReference type="EMBL" id="CR382123">
    <property type="protein sequence ID" value="CAH01537.1"/>
    <property type="molecule type" value="Genomic_DNA"/>
</dbReference>
<dbReference type="PANTHER" id="PTHR33558">
    <property type="entry name" value="GLUTAREDOXIN-LIKE PROTEIN C5ORF63 HOMOLOG"/>
    <property type="match status" value="1"/>
</dbReference>
<dbReference type="STRING" id="284590.Q6CTQ3"/>
<sequence>MFRNIRKFHSSKILYNISDVQLTLFSKQQCGLCDTAKSVMDQVLQKPDFKDCKYKVVDIMDPENKQWFDKYCFDVPVLHAHNIDNASEGKVEKLFHRFDEKKVQDLVVKIK</sequence>
<gene>
    <name evidence="2" type="ORF">KLLA0_C10901g</name>
</gene>